<gene>
    <name evidence="6" type="ORF">H9804_02305</name>
</gene>
<organism evidence="6 7">
    <name type="scientific">Candidatus Mucispirillum faecigallinarum</name>
    <dbReference type="NCBI Taxonomy" id="2838699"/>
    <lineage>
        <taxon>Bacteria</taxon>
        <taxon>Pseudomonadati</taxon>
        <taxon>Deferribacterota</taxon>
        <taxon>Deferribacteres</taxon>
        <taxon>Deferribacterales</taxon>
        <taxon>Mucispirillaceae</taxon>
        <taxon>Mucispirillum</taxon>
    </lineage>
</organism>
<keyword evidence="4" id="KW-0862">Zinc</keyword>
<evidence type="ECO:0000256" key="3">
    <source>
        <dbReference type="ARBA" id="ARBA00022801"/>
    </source>
</evidence>
<evidence type="ECO:0000313" key="7">
    <source>
        <dbReference type="Proteomes" id="UP000824176"/>
    </source>
</evidence>
<evidence type="ECO:0000259" key="5">
    <source>
        <dbReference type="SMART" id="SM00849"/>
    </source>
</evidence>
<dbReference type="InterPro" id="IPR001279">
    <property type="entry name" value="Metallo-B-lactamas"/>
</dbReference>
<dbReference type="PANTHER" id="PTHR46233:SF3">
    <property type="entry name" value="HYDROXYACYLGLUTATHIONE HYDROLASE GLOC"/>
    <property type="match status" value="1"/>
</dbReference>
<dbReference type="Pfam" id="PF00753">
    <property type="entry name" value="Lactamase_B"/>
    <property type="match status" value="1"/>
</dbReference>
<evidence type="ECO:0000313" key="6">
    <source>
        <dbReference type="EMBL" id="HIZ88751.1"/>
    </source>
</evidence>
<dbReference type="AlphaFoldDB" id="A0A9D2GTL6"/>
<dbReference type="CDD" id="cd06262">
    <property type="entry name" value="metallo-hydrolase-like_MBL-fold"/>
    <property type="match status" value="1"/>
</dbReference>
<protein>
    <submittedName>
        <fullName evidence="6">MBL fold metallo-hydrolase</fullName>
    </submittedName>
</protein>
<dbReference type="GO" id="GO:0016787">
    <property type="term" value="F:hydrolase activity"/>
    <property type="evidence" value="ECO:0007669"/>
    <property type="project" value="UniProtKB-KW"/>
</dbReference>
<keyword evidence="3" id="KW-0378">Hydrolase</keyword>
<name>A0A9D2GTL6_9BACT</name>
<keyword evidence="2" id="KW-0479">Metal-binding</keyword>
<dbReference type="EMBL" id="DXAQ01000033">
    <property type="protein sequence ID" value="HIZ88751.1"/>
    <property type="molecule type" value="Genomic_DNA"/>
</dbReference>
<dbReference type="PANTHER" id="PTHR46233">
    <property type="entry name" value="HYDROXYACYLGLUTATHIONE HYDROLASE GLOC"/>
    <property type="match status" value="1"/>
</dbReference>
<comment type="caution">
    <text evidence="6">The sequence shown here is derived from an EMBL/GenBank/DDBJ whole genome shotgun (WGS) entry which is preliminary data.</text>
</comment>
<evidence type="ECO:0000256" key="4">
    <source>
        <dbReference type="ARBA" id="ARBA00022833"/>
    </source>
</evidence>
<dbReference type="SMART" id="SM00849">
    <property type="entry name" value="Lactamase_B"/>
    <property type="match status" value="1"/>
</dbReference>
<dbReference type="SUPFAM" id="SSF56281">
    <property type="entry name" value="Metallo-hydrolase/oxidoreductase"/>
    <property type="match status" value="1"/>
</dbReference>
<evidence type="ECO:0000256" key="1">
    <source>
        <dbReference type="ARBA" id="ARBA00001947"/>
    </source>
</evidence>
<dbReference type="Proteomes" id="UP000824176">
    <property type="component" value="Unassembled WGS sequence"/>
</dbReference>
<proteinExistence type="predicted"/>
<dbReference type="Gene3D" id="3.60.15.10">
    <property type="entry name" value="Ribonuclease Z/Hydroxyacylglutathione hydrolase-like"/>
    <property type="match status" value="1"/>
</dbReference>
<evidence type="ECO:0000256" key="2">
    <source>
        <dbReference type="ARBA" id="ARBA00022723"/>
    </source>
</evidence>
<dbReference type="InterPro" id="IPR036866">
    <property type="entry name" value="RibonucZ/Hydroxyglut_hydro"/>
</dbReference>
<accession>A0A9D2GTL6</accession>
<dbReference type="InterPro" id="IPR051453">
    <property type="entry name" value="MBL_Glyoxalase_II"/>
</dbReference>
<reference evidence="6" key="1">
    <citation type="journal article" date="2021" name="PeerJ">
        <title>Extensive microbial diversity within the chicken gut microbiome revealed by metagenomics and culture.</title>
        <authorList>
            <person name="Gilroy R."/>
            <person name="Ravi A."/>
            <person name="Getino M."/>
            <person name="Pursley I."/>
            <person name="Horton D.L."/>
            <person name="Alikhan N.F."/>
            <person name="Baker D."/>
            <person name="Gharbi K."/>
            <person name="Hall N."/>
            <person name="Watson M."/>
            <person name="Adriaenssens E.M."/>
            <person name="Foster-Nyarko E."/>
            <person name="Jarju S."/>
            <person name="Secka A."/>
            <person name="Antonio M."/>
            <person name="Oren A."/>
            <person name="Chaudhuri R.R."/>
            <person name="La Ragione R."/>
            <person name="Hildebrand F."/>
            <person name="Pallen M.J."/>
        </authorList>
    </citation>
    <scope>NUCLEOTIDE SEQUENCE</scope>
    <source>
        <strain evidence="6">ChiW4-1371</strain>
    </source>
</reference>
<feature type="domain" description="Metallo-beta-lactamase" evidence="5">
    <location>
        <begin position="12"/>
        <end position="189"/>
    </location>
</feature>
<comment type="cofactor">
    <cofactor evidence="1">
        <name>Zn(2+)</name>
        <dbReference type="ChEBI" id="CHEBI:29105"/>
    </cofactor>
</comment>
<sequence>MQIERLTLKLLAENCYIYHNEKECIVFDPGSDFDYIKSYIEKKNLSVNKILLTHCHFDHVGAVSDLKDYFNTKVFCHKDDIEMLNSANKSAANYGLMPVKIPEIDGFLNDNDIISFNNIDIKVIHTPGHSAGSVCFYSAEDKFLVSGDTLFLESVGRTDFPSGSQSDLENSIINKLYILPDDTMVLPGHGFHTTIKHEKEHNPFIHV</sequence>
<dbReference type="GO" id="GO:0046872">
    <property type="term" value="F:metal ion binding"/>
    <property type="evidence" value="ECO:0007669"/>
    <property type="project" value="UniProtKB-KW"/>
</dbReference>
<reference evidence="6" key="2">
    <citation type="submission" date="2021-04" db="EMBL/GenBank/DDBJ databases">
        <authorList>
            <person name="Gilroy R."/>
        </authorList>
    </citation>
    <scope>NUCLEOTIDE SEQUENCE</scope>
    <source>
        <strain evidence="6">ChiW4-1371</strain>
    </source>
</reference>